<keyword evidence="3" id="KW-1185">Reference proteome</keyword>
<evidence type="ECO:0000313" key="3">
    <source>
        <dbReference type="Proteomes" id="UP001279410"/>
    </source>
</evidence>
<dbReference type="EMBL" id="BRZM01004041">
    <property type="protein sequence ID" value="GLD54292.1"/>
    <property type="molecule type" value="Genomic_DNA"/>
</dbReference>
<evidence type="ECO:0000313" key="2">
    <source>
        <dbReference type="EMBL" id="GLD54292.1"/>
    </source>
</evidence>
<dbReference type="AlphaFoldDB" id="A0AAD3MI01"/>
<protein>
    <submittedName>
        <fullName evidence="2">Zinc transporter ZIP11-like isoform X1</fullName>
    </submittedName>
</protein>
<evidence type="ECO:0000256" key="1">
    <source>
        <dbReference type="SAM" id="Phobius"/>
    </source>
</evidence>
<dbReference type="Proteomes" id="UP001279410">
    <property type="component" value="Unassembled WGS sequence"/>
</dbReference>
<organism evidence="2 3">
    <name type="scientific">Lates japonicus</name>
    <name type="common">Japanese lates</name>
    <dbReference type="NCBI Taxonomy" id="270547"/>
    <lineage>
        <taxon>Eukaryota</taxon>
        <taxon>Metazoa</taxon>
        <taxon>Chordata</taxon>
        <taxon>Craniata</taxon>
        <taxon>Vertebrata</taxon>
        <taxon>Euteleostomi</taxon>
        <taxon>Actinopterygii</taxon>
        <taxon>Neopterygii</taxon>
        <taxon>Teleostei</taxon>
        <taxon>Neoteleostei</taxon>
        <taxon>Acanthomorphata</taxon>
        <taxon>Carangaria</taxon>
        <taxon>Carangaria incertae sedis</taxon>
        <taxon>Centropomidae</taxon>
        <taxon>Lates</taxon>
    </lineage>
</organism>
<feature type="non-terminal residue" evidence="2">
    <location>
        <position position="1"/>
    </location>
</feature>
<name>A0AAD3MI01_LATJO</name>
<gene>
    <name evidence="2" type="ORF">AKAME5_002841800</name>
</gene>
<sequence length="75" mass="7854">MFIHSPEIVINSSLAHAPPERSPSSSAVMLFPSGNNSGTMLEGYSPVTQALLGTLFTWGLTAAGAALVFVFSSRQ</sequence>
<feature type="transmembrane region" description="Helical" evidence="1">
    <location>
        <begin position="50"/>
        <end position="71"/>
    </location>
</feature>
<keyword evidence="1" id="KW-0472">Membrane</keyword>
<proteinExistence type="predicted"/>
<reference evidence="2" key="1">
    <citation type="submission" date="2022-08" db="EMBL/GenBank/DDBJ databases">
        <title>Genome sequencing of akame (Lates japonicus).</title>
        <authorList>
            <person name="Hashiguchi Y."/>
            <person name="Takahashi H."/>
        </authorList>
    </citation>
    <scope>NUCLEOTIDE SEQUENCE</scope>
    <source>
        <strain evidence="2">Kochi</strain>
    </source>
</reference>
<keyword evidence="1" id="KW-0812">Transmembrane</keyword>
<keyword evidence="1" id="KW-1133">Transmembrane helix</keyword>
<comment type="caution">
    <text evidence="2">The sequence shown here is derived from an EMBL/GenBank/DDBJ whole genome shotgun (WGS) entry which is preliminary data.</text>
</comment>
<accession>A0AAD3MI01</accession>